<accession>A0A5N5HX52</accession>
<protein>
    <submittedName>
        <fullName evidence="1">Ankyrin repeat-containing protein</fullName>
    </submittedName>
</protein>
<dbReference type="Proteomes" id="UP000327157">
    <property type="component" value="Chromosome 6"/>
</dbReference>
<reference evidence="1 2" key="1">
    <citation type="submission" date="2019-09" db="EMBL/GenBank/DDBJ databases">
        <authorList>
            <person name="Ou C."/>
        </authorList>
    </citation>
    <scope>NUCLEOTIDE SEQUENCE [LARGE SCALE GENOMIC DNA]</scope>
    <source>
        <strain evidence="1">S2</strain>
        <tissue evidence="1">Leaf</tissue>
    </source>
</reference>
<evidence type="ECO:0000313" key="1">
    <source>
        <dbReference type="EMBL" id="KAB2632485.1"/>
    </source>
</evidence>
<dbReference type="AlphaFoldDB" id="A0A5N5HX52"/>
<name>A0A5N5HX52_9ROSA</name>
<reference evidence="1 2" key="3">
    <citation type="submission" date="2019-11" db="EMBL/GenBank/DDBJ databases">
        <title>A de novo genome assembly of a pear dwarfing rootstock.</title>
        <authorList>
            <person name="Wang F."/>
            <person name="Wang J."/>
            <person name="Li S."/>
            <person name="Zhang Y."/>
            <person name="Fang M."/>
            <person name="Ma L."/>
            <person name="Zhao Y."/>
            <person name="Jiang S."/>
        </authorList>
    </citation>
    <scope>NUCLEOTIDE SEQUENCE [LARGE SCALE GENOMIC DNA]</scope>
    <source>
        <strain evidence="1">S2</strain>
        <tissue evidence="1">Leaf</tissue>
    </source>
</reference>
<proteinExistence type="predicted"/>
<organism evidence="1 2">
    <name type="scientific">Pyrus ussuriensis x Pyrus communis</name>
    <dbReference type="NCBI Taxonomy" id="2448454"/>
    <lineage>
        <taxon>Eukaryota</taxon>
        <taxon>Viridiplantae</taxon>
        <taxon>Streptophyta</taxon>
        <taxon>Embryophyta</taxon>
        <taxon>Tracheophyta</taxon>
        <taxon>Spermatophyta</taxon>
        <taxon>Magnoliopsida</taxon>
        <taxon>eudicotyledons</taxon>
        <taxon>Gunneridae</taxon>
        <taxon>Pentapetalae</taxon>
        <taxon>rosids</taxon>
        <taxon>fabids</taxon>
        <taxon>Rosales</taxon>
        <taxon>Rosaceae</taxon>
        <taxon>Amygdaloideae</taxon>
        <taxon>Maleae</taxon>
        <taxon>Pyrus</taxon>
    </lineage>
</organism>
<dbReference type="EMBL" id="SMOL01000120">
    <property type="protein sequence ID" value="KAB2632485.1"/>
    <property type="molecule type" value="Genomic_DNA"/>
</dbReference>
<sequence>MGSFPCIWVSSRSELRLWPSQIDDDSDFDSGRRGWVAFVCEASQAGSVEGFGGMYRERELKMDVWSRCVEERKGVSGSGVEVGVVREKELWGVGEGVGDGRVVTGGIWGRKMF</sequence>
<reference evidence="2" key="2">
    <citation type="submission" date="2019-10" db="EMBL/GenBank/DDBJ databases">
        <title>A de novo genome assembly of a pear dwarfing rootstock.</title>
        <authorList>
            <person name="Wang F."/>
            <person name="Wang J."/>
            <person name="Li S."/>
            <person name="Zhang Y."/>
            <person name="Fang M."/>
            <person name="Ma L."/>
            <person name="Zhao Y."/>
            <person name="Jiang S."/>
        </authorList>
    </citation>
    <scope>NUCLEOTIDE SEQUENCE [LARGE SCALE GENOMIC DNA]</scope>
</reference>
<evidence type="ECO:0000313" key="2">
    <source>
        <dbReference type="Proteomes" id="UP000327157"/>
    </source>
</evidence>
<keyword evidence="2" id="KW-1185">Reference proteome</keyword>
<gene>
    <name evidence="1" type="ORF">D8674_028732</name>
</gene>
<comment type="caution">
    <text evidence="1">The sequence shown here is derived from an EMBL/GenBank/DDBJ whole genome shotgun (WGS) entry which is preliminary data.</text>
</comment>